<name>A0ACA9PG08_9GLOM</name>
<accession>A0ACA9PG08</accession>
<gene>
    <name evidence="1" type="ORF">DHETER_LOCUS12154</name>
</gene>
<keyword evidence="2" id="KW-1185">Reference proteome</keyword>
<reference evidence="1" key="1">
    <citation type="submission" date="2021-06" db="EMBL/GenBank/DDBJ databases">
        <authorList>
            <person name="Kallberg Y."/>
            <person name="Tangrot J."/>
            <person name="Rosling A."/>
        </authorList>
    </citation>
    <scope>NUCLEOTIDE SEQUENCE</scope>
    <source>
        <strain evidence="1">IL203A</strain>
    </source>
</reference>
<sequence>HIHGKKACNAKVQDQGLSNDQIKQYGLKYSSDFGGSKSETELACQLFPQKFKDVHLVYNKLNYSERQELYKTQRAYASWILDQENLSVISTKCKNFTSYESKICEECNKLRNNSCFRDAISA</sequence>
<evidence type="ECO:0000313" key="1">
    <source>
        <dbReference type="EMBL" id="CAG8708942.1"/>
    </source>
</evidence>
<dbReference type="EMBL" id="CAJVPU010028922">
    <property type="protein sequence ID" value="CAG8708942.1"/>
    <property type="molecule type" value="Genomic_DNA"/>
</dbReference>
<feature type="non-terminal residue" evidence="1">
    <location>
        <position position="122"/>
    </location>
</feature>
<evidence type="ECO:0000313" key="2">
    <source>
        <dbReference type="Proteomes" id="UP000789702"/>
    </source>
</evidence>
<proteinExistence type="predicted"/>
<protein>
    <submittedName>
        <fullName evidence="1">12570_t:CDS:1</fullName>
    </submittedName>
</protein>
<feature type="non-terminal residue" evidence="1">
    <location>
        <position position="1"/>
    </location>
</feature>
<dbReference type="Proteomes" id="UP000789702">
    <property type="component" value="Unassembled WGS sequence"/>
</dbReference>
<organism evidence="1 2">
    <name type="scientific">Dentiscutata heterogama</name>
    <dbReference type="NCBI Taxonomy" id="1316150"/>
    <lineage>
        <taxon>Eukaryota</taxon>
        <taxon>Fungi</taxon>
        <taxon>Fungi incertae sedis</taxon>
        <taxon>Mucoromycota</taxon>
        <taxon>Glomeromycotina</taxon>
        <taxon>Glomeromycetes</taxon>
        <taxon>Diversisporales</taxon>
        <taxon>Gigasporaceae</taxon>
        <taxon>Dentiscutata</taxon>
    </lineage>
</organism>
<comment type="caution">
    <text evidence="1">The sequence shown here is derived from an EMBL/GenBank/DDBJ whole genome shotgun (WGS) entry which is preliminary data.</text>
</comment>